<comment type="similarity">
    <text evidence="2">Belongs to the RmuC family.</text>
</comment>
<keyword evidence="5" id="KW-1133">Transmembrane helix</keyword>
<evidence type="ECO:0000256" key="2">
    <source>
        <dbReference type="ARBA" id="ARBA00009840"/>
    </source>
</evidence>
<name>A0A380TN69_9PAST</name>
<dbReference type="InterPro" id="IPR003798">
    <property type="entry name" value="DNA_recombination_RmuC"/>
</dbReference>
<dbReference type="Pfam" id="PF02646">
    <property type="entry name" value="RmuC"/>
    <property type="match status" value="1"/>
</dbReference>
<gene>
    <name evidence="6" type="primary">rmuC</name>
    <name evidence="6" type="ORF">NCTC10801_00631</name>
</gene>
<sequence length="501" mass="56512">MQELLQNPYFLTALLFGVICLILFFVVSRKNRDVAELTQDLQKNIADYNQLAEKFDVLSAVKNQQDLVVARIQTANEYLTTEIAERDQALIAERAELTKTRENLTALSQELTAFKITLSEKEKNFAEQQQAFTQSKQQLTTEFQNLANRILDEKAQSFSQSNQTALDALLKPFREQIDGFQKRVNEIHSESVKGNAGLEAEIKKVLEIGLAMSQEANNLTSALKGEKKTLGNWGEVQLERALQLAGLIQGEHYDIQAHFKDEQGKHNYPDFVVHLPDNKHLIIDSKMSLVAYESAVNSDDDLQRTQFMKEHIKAIRQHINDLSQKNYSNLIGMRSPNFVLMFVAVEPAYIEAMKEDTSLFNFGYEKNVILVSHTTLMPILRTVANLWRIERGNAEAREISERAGEIYNQVCLVAERLAKLGSTLGTVSTRYNETVTALVGQQGLAGKVERFKDLSAKANKVLPSVELLHSDIETEKLLLVRKVENGTTDLNYTGTSVADDE</sequence>
<dbReference type="OrthoDB" id="9765111at2"/>
<proteinExistence type="inferred from homology"/>
<comment type="function">
    <text evidence="1">Involved in DNA recombination.</text>
</comment>
<keyword evidence="4" id="KW-0233">DNA recombination</keyword>
<dbReference type="Proteomes" id="UP000254649">
    <property type="component" value="Unassembled WGS sequence"/>
</dbReference>
<evidence type="ECO:0000256" key="1">
    <source>
        <dbReference type="ARBA" id="ARBA00003416"/>
    </source>
</evidence>
<evidence type="ECO:0000256" key="5">
    <source>
        <dbReference type="SAM" id="Phobius"/>
    </source>
</evidence>
<dbReference type="AlphaFoldDB" id="A0A380TN69"/>
<accession>A0A380TN69</accession>
<keyword evidence="5" id="KW-0472">Membrane</keyword>
<keyword evidence="3" id="KW-0175">Coiled coil</keyword>
<dbReference type="PANTHER" id="PTHR30563">
    <property type="entry name" value="DNA RECOMBINATION PROTEIN RMUC"/>
    <property type="match status" value="1"/>
</dbReference>
<evidence type="ECO:0000313" key="7">
    <source>
        <dbReference type="Proteomes" id="UP000254649"/>
    </source>
</evidence>
<dbReference type="PANTHER" id="PTHR30563:SF0">
    <property type="entry name" value="DNA RECOMBINATION PROTEIN RMUC"/>
    <property type="match status" value="1"/>
</dbReference>
<dbReference type="GO" id="GO:0006310">
    <property type="term" value="P:DNA recombination"/>
    <property type="evidence" value="ECO:0007669"/>
    <property type="project" value="UniProtKB-KW"/>
</dbReference>
<protein>
    <submittedName>
        <fullName evidence="6">DNA recombination protein RmuC-like protein</fullName>
    </submittedName>
</protein>
<evidence type="ECO:0000256" key="3">
    <source>
        <dbReference type="ARBA" id="ARBA00023054"/>
    </source>
</evidence>
<evidence type="ECO:0000313" key="6">
    <source>
        <dbReference type="EMBL" id="SUT88779.1"/>
    </source>
</evidence>
<evidence type="ECO:0000256" key="4">
    <source>
        <dbReference type="ARBA" id="ARBA00023172"/>
    </source>
</evidence>
<keyword evidence="7" id="KW-1185">Reference proteome</keyword>
<reference evidence="6 7" key="1">
    <citation type="submission" date="2018-06" db="EMBL/GenBank/DDBJ databases">
        <authorList>
            <consortium name="Pathogen Informatics"/>
            <person name="Doyle S."/>
        </authorList>
    </citation>
    <scope>NUCLEOTIDE SEQUENCE [LARGE SCALE GENOMIC DNA]</scope>
    <source>
        <strain evidence="6 7">NCTC10801</strain>
    </source>
</reference>
<feature type="transmembrane region" description="Helical" evidence="5">
    <location>
        <begin position="6"/>
        <end position="27"/>
    </location>
</feature>
<dbReference type="EMBL" id="UFRQ01000003">
    <property type="protein sequence ID" value="SUT88779.1"/>
    <property type="molecule type" value="Genomic_DNA"/>
</dbReference>
<organism evidence="6 7">
    <name type="scientific">[Actinobacillus] rossii</name>
    <dbReference type="NCBI Taxonomy" id="123820"/>
    <lineage>
        <taxon>Bacteria</taxon>
        <taxon>Pseudomonadati</taxon>
        <taxon>Pseudomonadota</taxon>
        <taxon>Gammaproteobacteria</taxon>
        <taxon>Pasteurellales</taxon>
        <taxon>Pasteurellaceae</taxon>
    </lineage>
</organism>
<keyword evidence="5" id="KW-0812">Transmembrane</keyword>